<proteinExistence type="inferred from homology"/>
<dbReference type="GO" id="GO:0090575">
    <property type="term" value="C:RNA polymerase II transcription regulator complex"/>
    <property type="evidence" value="ECO:0007669"/>
    <property type="project" value="TreeGrafter"/>
</dbReference>
<evidence type="ECO:0000256" key="10">
    <source>
        <dbReference type="ARBA" id="ARBA00039673"/>
    </source>
</evidence>
<keyword evidence="8 11" id="KW-0539">Nucleus</keyword>
<dbReference type="SUPFAM" id="SSF46785">
    <property type="entry name" value="Winged helix' DNA-binding domain"/>
    <property type="match status" value="2"/>
</dbReference>
<dbReference type="PANTHER" id="PTHR12081:SF40">
    <property type="entry name" value="TRANSCRIPTION FACTOR E2F8"/>
    <property type="match status" value="1"/>
</dbReference>
<comment type="subcellular location">
    <subcellularLocation>
        <location evidence="1 11">Nucleus</location>
    </subcellularLocation>
</comment>
<keyword evidence="9" id="KW-0131">Cell cycle</keyword>
<protein>
    <recommendedName>
        <fullName evidence="10">Transcription factor E2F8</fullName>
    </recommendedName>
</protein>
<dbReference type="GO" id="GO:0045892">
    <property type="term" value="P:negative regulation of DNA-templated transcription"/>
    <property type="evidence" value="ECO:0007669"/>
    <property type="project" value="UniProtKB-ARBA"/>
</dbReference>
<keyword evidence="7 11" id="KW-0804">Transcription</keyword>
<comment type="caution">
    <text evidence="14">The sequence shown here is derived from an EMBL/GenBank/DDBJ whole genome shotgun (WGS) entry which is preliminary data.</text>
</comment>
<feature type="region of interest" description="Disordered" evidence="12">
    <location>
        <begin position="759"/>
        <end position="781"/>
    </location>
</feature>
<evidence type="ECO:0000256" key="5">
    <source>
        <dbReference type="ARBA" id="ARBA00023125"/>
    </source>
</evidence>
<gene>
    <name evidence="14" type="primary">E2f8</name>
    <name evidence="14" type="ORF">GRUAME_R10667</name>
</gene>
<comment type="similarity">
    <text evidence="2 11">Belongs to the E2F/DP family.</text>
</comment>
<evidence type="ECO:0000256" key="8">
    <source>
        <dbReference type="ARBA" id="ARBA00023242"/>
    </source>
</evidence>
<evidence type="ECO:0000259" key="13">
    <source>
        <dbReference type="SMART" id="SM01372"/>
    </source>
</evidence>
<feature type="non-terminal residue" evidence="14">
    <location>
        <position position="1"/>
    </location>
</feature>
<feature type="non-terminal residue" evidence="14">
    <location>
        <position position="855"/>
    </location>
</feature>
<evidence type="ECO:0000256" key="2">
    <source>
        <dbReference type="ARBA" id="ARBA00010940"/>
    </source>
</evidence>
<feature type="region of interest" description="Disordered" evidence="12">
    <location>
        <begin position="41"/>
        <end position="60"/>
    </location>
</feature>
<keyword evidence="6" id="KW-0010">Activator</keyword>
<evidence type="ECO:0000256" key="1">
    <source>
        <dbReference type="ARBA" id="ARBA00004123"/>
    </source>
</evidence>
<dbReference type="AlphaFoldDB" id="A0A850UD55"/>
<evidence type="ECO:0000256" key="11">
    <source>
        <dbReference type="RuleBase" id="RU003796"/>
    </source>
</evidence>
<feature type="region of interest" description="Disordered" evidence="12">
    <location>
        <begin position="570"/>
        <end position="604"/>
    </location>
</feature>
<keyword evidence="4 11" id="KW-0805">Transcription regulation</keyword>
<dbReference type="GO" id="GO:0000978">
    <property type="term" value="F:RNA polymerase II cis-regulatory region sequence-specific DNA binding"/>
    <property type="evidence" value="ECO:0007669"/>
    <property type="project" value="InterPro"/>
</dbReference>
<feature type="compositionally biased region" description="Polar residues" evidence="12">
    <location>
        <begin position="759"/>
        <end position="772"/>
    </location>
</feature>
<dbReference type="PANTHER" id="PTHR12081">
    <property type="entry name" value="TRANSCRIPTION FACTOR E2F"/>
    <property type="match status" value="1"/>
</dbReference>
<feature type="domain" description="E2F/DP family winged-helix DNA-binding" evidence="13">
    <location>
        <begin position="262"/>
        <end position="348"/>
    </location>
</feature>
<feature type="domain" description="E2F/DP family winged-helix DNA-binding" evidence="13">
    <location>
        <begin position="117"/>
        <end position="186"/>
    </location>
</feature>
<dbReference type="GO" id="GO:0002040">
    <property type="term" value="P:sprouting angiogenesis"/>
    <property type="evidence" value="ECO:0007669"/>
    <property type="project" value="UniProtKB-ARBA"/>
</dbReference>
<dbReference type="InterPro" id="IPR036390">
    <property type="entry name" value="WH_DNA-bd_sf"/>
</dbReference>
<dbReference type="EMBL" id="WEIX01015601">
    <property type="protein sequence ID" value="NWH28012.1"/>
    <property type="molecule type" value="Genomic_DNA"/>
</dbReference>
<dbReference type="InterPro" id="IPR003316">
    <property type="entry name" value="E2F_WHTH_DNA-bd_dom"/>
</dbReference>
<evidence type="ECO:0000256" key="3">
    <source>
        <dbReference type="ARBA" id="ARBA00022491"/>
    </source>
</evidence>
<dbReference type="GO" id="GO:0010604">
    <property type="term" value="P:positive regulation of macromolecule metabolic process"/>
    <property type="evidence" value="ECO:0007669"/>
    <property type="project" value="UniProtKB-ARBA"/>
</dbReference>
<feature type="compositionally biased region" description="Basic and acidic residues" evidence="12">
    <location>
        <begin position="580"/>
        <end position="593"/>
    </location>
</feature>
<keyword evidence="5 11" id="KW-0238">DNA-binding</keyword>
<reference evidence="14" key="1">
    <citation type="submission" date="2019-10" db="EMBL/GenBank/DDBJ databases">
        <title>Bird 10,000 Genomes (B10K) Project - Family phase.</title>
        <authorList>
            <person name="Zhang G."/>
        </authorList>
    </citation>
    <scope>NUCLEOTIDE SEQUENCE</scope>
    <source>
        <strain evidence="14">B10K-DU-012-65</strain>
        <tissue evidence="14">Muscle</tissue>
    </source>
</reference>
<evidence type="ECO:0000256" key="9">
    <source>
        <dbReference type="ARBA" id="ARBA00023306"/>
    </source>
</evidence>
<feature type="region of interest" description="Disordered" evidence="12">
    <location>
        <begin position="802"/>
        <end position="841"/>
    </location>
</feature>
<dbReference type="Gene3D" id="1.10.10.10">
    <property type="entry name" value="Winged helix-like DNA-binding domain superfamily/Winged helix DNA-binding domain"/>
    <property type="match status" value="2"/>
</dbReference>
<keyword evidence="3" id="KW-0678">Repressor</keyword>
<dbReference type="Pfam" id="PF02319">
    <property type="entry name" value="WHD_E2F_TDP"/>
    <property type="match status" value="2"/>
</dbReference>
<dbReference type="GO" id="GO:0045935">
    <property type="term" value="P:positive regulation of nucleobase-containing compound metabolic process"/>
    <property type="evidence" value="ECO:0007669"/>
    <property type="project" value="UniProtKB-ARBA"/>
</dbReference>
<feature type="compositionally biased region" description="Polar residues" evidence="12">
    <location>
        <begin position="821"/>
        <end position="833"/>
    </location>
</feature>
<evidence type="ECO:0000256" key="6">
    <source>
        <dbReference type="ARBA" id="ARBA00023159"/>
    </source>
</evidence>
<accession>A0A850UD55</accession>
<organism evidence="14 15">
    <name type="scientific">Grus americana</name>
    <name type="common">Whooping crane</name>
    <dbReference type="NCBI Taxonomy" id="9117"/>
    <lineage>
        <taxon>Eukaryota</taxon>
        <taxon>Metazoa</taxon>
        <taxon>Chordata</taxon>
        <taxon>Craniata</taxon>
        <taxon>Vertebrata</taxon>
        <taxon>Euteleostomi</taxon>
        <taxon>Archelosauria</taxon>
        <taxon>Archosauria</taxon>
        <taxon>Dinosauria</taxon>
        <taxon>Saurischia</taxon>
        <taxon>Theropoda</taxon>
        <taxon>Coelurosauria</taxon>
        <taxon>Aves</taxon>
        <taxon>Neognathae</taxon>
        <taxon>Neoaves</taxon>
        <taxon>Gruiformes</taxon>
        <taxon>Gruidae</taxon>
        <taxon>Grus</taxon>
    </lineage>
</organism>
<evidence type="ECO:0000256" key="7">
    <source>
        <dbReference type="ARBA" id="ARBA00023163"/>
    </source>
</evidence>
<dbReference type="FunFam" id="1.10.10.10:FF:000073">
    <property type="entry name" value="E2F transcription factor 8"/>
    <property type="match status" value="1"/>
</dbReference>
<evidence type="ECO:0000313" key="14">
    <source>
        <dbReference type="EMBL" id="NWH28012.1"/>
    </source>
</evidence>
<evidence type="ECO:0000256" key="12">
    <source>
        <dbReference type="SAM" id="MobiDB-lite"/>
    </source>
</evidence>
<evidence type="ECO:0000256" key="4">
    <source>
        <dbReference type="ARBA" id="ARBA00023015"/>
    </source>
</evidence>
<dbReference type="Proteomes" id="UP000640762">
    <property type="component" value="Unassembled WGS sequence"/>
</dbReference>
<evidence type="ECO:0000313" key="15">
    <source>
        <dbReference type="Proteomes" id="UP000640762"/>
    </source>
</evidence>
<dbReference type="SMART" id="SM01372">
    <property type="entry name" value="E2F_TDP"/>
    <property type="match status" value="2"/>
</dbReference>
<dbReference type="GO" id="GO:0000981">
    <property type="term" value="F:DNA-binding transcription factor activity, RNA polymerase II-specific"/>
    <property type="evidence" value="ECO:0007669"/>
    <property type="project" value="TreeGrafter"/>
</dbReference>
<keyword evidence="15" id="KW-1185">Reference proteome</keyword>
<dbReference type="InterPro" id="IPR015633">
    <property type="entry name" value="E2F"/>
</dbReference>
<dbReference type="InterPro" id="IPR036388">
    <property type="entry name" value="WH-like_DNA-bd_sf"/>
</dbReference>
<dbReference type="FunFam" id="1.10.10.10:FF:000100">
    <property type="entry name" value="E2F transcription factor 8"/>
    <property type="match status" value="1"/>
</dbReference>
<sequence>NITGFLLGTQENHSSEPYRSVLQTPLKQAATSHSVLTEIQPDCQPLTTPPKPKEILPADPWTPTSNLKMLISAASPEIRSREQRRELSNNTSEVLQAKHCLQDHLSGDEYEKSQPSRKEKSLGLLCHKFLARYPDYPSTAENNYICLDEVSEELNVERRRIYDIVNVLESLHMVSRLAKNRYAWHGRHNLSKTLQTLKKVGEENKYTQQIQMIKKREYENEFDLDGERNEEMPRSFGSNEHSEMSFVELPGMEFRAASVNSRKDKSLRVMSQKFVMLFLVSTPQIVSLEVAAKILIGEDQLEDLDKSKFKTKIRRLYDIANVLSSLELIKKVHVTEERGRKPAFKWTGPEVLPIIQDTKLETTSTTCPPPISESITSKEQCSKNLFPSRGKQNFTRHPSLIKLVKSIENDRRKIQSAPTSPVKISASTDQKVSAFPSKMAQIPAIAKHQLEGQSKKAKEMKTKLSRSALECNLSLPEVVPKPDAPCTAAPSQQPALTQPLAGCPPSHSAVSPVILPHTHSGVSYAIYLHPSQAHTVTTYSPSFMLQPLPCANVTGIKSINSKALNKITTEEGDNQIATDDPTKPLTAKERPTIKSETSSQRCLKRPQALQENNLIKRYRNDEESLDTSLTLLPSGYLIPLTQCTHGNKAGFSDKEQAGICSLQHTTYSSPIAGVIPVTASELKAVNIPAFHITPLNIMLSPTSIAAAPVLSNSCLNSSSTSSAQNPNSSVLNFTLQHIGLIPAGVQVPANPVLQHVPVSSQPENVSHSSENMNSREEKVSKNRVQVIDCGGLSGKYSALSVPKEPQEPQRVTENFFRTPGGPNTVSPLSANSDGTDRISPGTLYIPQRKLEVSED</sequence>
<name>A0A850UD55_GRUAM</name>